<dbReference type="Proteomes" id="UP000322887">
    <property type="component" value="Chromosome"/>
</dbReference>
<proteinExistence type="predicted"/>
<evidence type="ECO:0000313" key="1">
    <source>
        <dbReference type="EMBL" id="QEG14459.1"/>
    </source>
</evidence>
<organism evidence="1 2">
    <name type="scientific">Gimesia maris</name>
    <dbReference type="NCBI Taxonomy" id="122"/>
    <lineage>
        <taxon>Bacteria</taxon>
        <taxon>Pseudomonadati</taxon>
        <taxon>Planctomycetota</taxon>
        <taxon>Planctomycetia</taxon>
        <taxon>Planctomycetales</taxon>
        <taxon>Planctomycetaceae</taxon>
        <taxon>Gimesia</taxon>
    </lineage>
</organism>
<sequence>MVRTGLSQKFHKLDNPSIICREISVSPGILEQVTIYDINTFLCTVMFVRSGTSGF</sequence>
<dbReference type="EMBL" id="CP042910">
    <property type="protein sequence ID" value="QEG14459.1"/>
    <property type="molecule type" value="Genomic_DNA"/>
</dbReference>
<evidence type="ECO:0000313" key="2">
    <source>
        <dbReference type="Proteomes" id="UP000322887"/>
    </source>
</evidence>
<name>A0ABX5YFN2_9PLAN</name>
<gene>
    <name evidence="1" type="ORF">GmarT_02940</name>
</gene>
<accession>A0ABX5YFN2</accession>
<protein>
    <submittedName>
        <fullName evidence="1">Uncharacterized protein</fullName>
    </submittedName>
</protein>
<reference evidence="1 2" key="1">
    <citation type="submission" date="2019-08" db="EMBL/GenBank/DDBJ databases">
        <title>Deep-cultivation of Planctomycetes and their phenomic and genomic characterization uncovers novel biology.</title>
        <authorList>
            <person name="Wiegand S."/>
            <person name="Jogler M."/>
            <person name="Boedeker C."/>
            <person name="Pinto D."/>
            <person name="Vollmers J."/>
            <person name="Rivas-Marin E."/>
            <person name="Kohn T."/>
            <person name="Peeters S.H."/>
            <person name="Heuer A."/>
            <person name="Rast P."/>
            <person name="Oberbeckmann S."/>
            <person name="Bunk B."/>
            <person name="Jeske O."/>
            <person name="Meyerdierks A."/>
            <person name="Storesund J.E."/>
            <person name="Kallscheuer N."/>
            <person name="Luecker S."/>
            <person name="Lage O.M."/>
            <person name="Pohl T."/>
            <person name="Merkel B.J."/>
            <person name="Hornburger P."/>
            <person name="Mueller R.-W."/>
            <person name="Bruemmer F."/>
            <person name="Labrenz M."/>
            <person name="Spormann A.M."/>
            <person name="Op den Camp H."/>
            <person name="Overmann J."/>
            <person name="Amann R."/>
            <person name="Jetten M.S.M."/>
            <person name="Mascher T."/>
            <person name="Medema M.H."/>
            <person name="Devos D.P."/>
            <person name="Kaster A.-K."/>
            <person name="Ovreas L."/>
            <person name="Rohde M."/>
            <person name="Galperin M.Y."/>
            <person name="Jogler C."/>
        </authorList>
    </citation>
    <scope>NUCLEOTIDE SEQUENCE [LARGE SCALE GENOMIC DNA]</scope>
    <source>
        <strain evidence="1 2">DSM 8797</strain>
    </source>
</reference>
<keyword evidence="2" id="KW-1185">Reference proteome</keyword>